<reference evidence="4" key="2">
    <citation type="journal article" date="2021" name="Microorganisms">
        <title>Bacterial Dimethylsulfoniopropionate Biosynthesis in the East China Sea.</title>
        <authorList>
            <person name="Liu J."/>
            <person name="Zhang Y."/>
            <person name="Liu J."/>
            <person name="Zhong H."/>
            <person name="Williams B.T."/>
            <person name="Zheng Y."/>
            <person name="Curson A.R.J."/>
            <person name="Sun C."/>
            <person name="Sun H."/>
            <person name="Song D."/>
            <person name="Wagner Mackenzie B."/>
            <person name="Bermejo Martinez A."/>
            <person name="Todd J.D."/>
            <person name="Zhang X.H."/>
        </authorList>
    </citation>
    <scope>NUCLEOTIDE SEQUENCE</scope>
    <source>
        <strain evidence="4">AESS21</strain>
    </source>
</reference>
<dbReference type="CDD" id="cd04301">
    <property type="entry name" value="NAT_SF"/>
    <property type="match status" value="1"/>
</dbReference>
<dbReference type="PROSITE" id="PS51186">
    <property type="entry name" value="GNAT"/>
    <property type="match status" value="1"/>
</dbReference>
<dbReference type="AlphaFoldDB" id="A0A944CBA6"/>
<proteinExistence type="predicted"/>
<sequence>MTSFVPEAPLALLTASDAKSELPDLGAVLHACVADGAGVGFVLPFSQEAAEAFWASRLAGIESRERFLLVARLEGRIVGTVMLELAAQENGRHRAEVAKLLVHPGARRKGLAKQLLTALDGLAISLDRTLLVLDTVTGDVAEGLYPKCGYTRVGTIPAYASSPHGALDATTVFYKQL</sequence>
<keyword evidence="2" id="KW-0012">Acyltransferase</keyword>
<evidence type="ECO:0000256" key="2">
    <source>
        <dbReference type="ARBA" id="ARBA00023315"/>
    </source>
</evidence>
<dbReference type="SUPFAM" id="SSF55729">
    <property type="entry name" value="Acyl-CoA N-acyltransferases (Nat)"/>
    <property type="match status" value="1"/>
</dbReference>
<feature type="domain" description="N-acetyltransferase" evidence="3">
    <location>
        <begin position="13"/>
        <end position="177"/>
    </location>
</feature>
<name>A0A944CBA6_9HYPH</name>
<keyword evidence="1" id="KW-0808">Transferase</keyword>
<dbReference type="GO" id="GO:0016747">
    <property type="term" value="F:acyltransferase activity, transferring groups other than amino-acyl groups"/>
    <property type="evidence" value="ECO:0007669"/>
    <property type="project" value="InterPro"/>
</dbReference>
<evidence type="ECO:0000313" key="5">
    <source>
        <dbReference type="Proteomes" id="UP000705379"/>
    </source>
</evidence>
<dbReference type="Pfam" id="PF00583">
    <property type="entry name" value="Acetyltransf_1"/>
    <property type="match status" value="1"/>
</dbReference>
<dbReference type="Gene3D" id="3.40.630.30">
    <property type="match status" value="1"/>
</dbReference>
<dbReference type="PANTHER" id="PTHR43877">
    <property type="entry name" value="AMINOALKYLPHOSPHONATE N-ACETYLTRANSFERASE-RELATED-RELATED"/>
    <property type="match status" value="1"/>
</dbReference>
<evidence type="ECO:0000313" key="4">
    <source>
        <dbReference type="EMBL" id="MBS8260145.1"/>
    </source>
</evidence>
<dbReference type="RefSeq" id="WP_213215768.1">
    <property type="nucleotide sequence ID" value="NZ_QTKU01000002.1"/>
</dbReference>
<dbReference type="EMBL" id="QTKU01000002">
    <property type="protein sequence ID" value="MBS8260145.1"/>
    <property type="molecule type" value="Genomic_DNA"/>
</dbReference>
<reference evidence="4" key="1">
    <citation type="submission" date="2018-08" db="EMBL/GenBank/DDBJ databases">
        <authorList>
            <person name="Jin W."/>
            <person name="Wang H."/>
            <person name="Yang Y."/>
            <person name="Li M."/>
            <person name="Liu J."/>
        </authorList>
    </citation>
    <scope>NUCLEOTIDE SEQUENCE</scope>
    <source>
        <strain evidence="4">AESS21</strain>
    </source>
</reference>
<comment type="caution">
    <text evidence="4">The sequence shown here is derived from an EMBL/GenBank/DDBJ whole genome shotgun (WGS) entry which is preliminary data.</text>
</comment>
<evidence type="ECO:0000259" key="3">
    <source>
        <dbReference type="PROSITE" id="PS51186"/>
    </source>
</evidence>
<evidence type="ECO:0000256" key="1">
    <source>
        <dbReference type="ARBA" id="ARBA00022679"/>
    </source>
</evidence>
<dbReference type="InterPro" id="IPR016181">
    <property type="entry name" value="Acyl_CoA_acyltransferase"/>
</dbReference>
<accession>A0A944CBA6</accession>
<dbReference type="InterPro" id="IPR000182">
    <property type="entry name" value="GNAT_dom"/>
</dbReference>
<organism evidence="4 5">
    <name type="scientific">Roseibium polysiphoniae</name>
    <dbReference type="NCBI Taxonomy" id="2571221"/>
    <lineage>
        <taxon>Bacteria</taxon>
        <taxon>Pseudomonadati</taxon>
        <taxon>Pseudomonadota</taxon>
        <taxon>Alphaproteobacteria</taxon>
        <taxon>Hyphomicrobiales</taxon>
        <taxon>Stappiaceae</taxon>
        <taxon>Roseibium</taxon>
    </lineage>
</organism>
<protein>
    <submittedName>
        <fullName evidence="4">GNAT family N-acetyltransferase</fullName>
    </submittedName>
</protein>
<dbReference type="Proteomes" id="UP000705379">
    <property type="component" value="Unassembled WGS sequence"/>
</dbReference>
<dbReference type="InterPro" id="IPR050832">
    <property type="entry name" value="Bact_Acetyltransf"/>
</dbReference>
<gene>
    <name evidence="4" type="ORF">DYI23_07940</name>
</gene>